<feature type="compositionally biased region" description="Low complexity" evidence="1">
    <location>
        <begin position="65"/>
        <end position="85"/>
    </location>
</feature>
<feature type="compositionally biased region" description="Basic and acidic residues" evidence="1">
    <location>
        <begin position="151"/>
        <end position="163"/>
    </location>
</feature>
<accession>A0A6G1L086</accession>
<feature type="compositionally biased region" description="Polar residues" evidence="1">
    <location>
        <begin position="46"/>
        <end position="56"/>
    </location>
</feature>
<evidence type="ECO:0000313" key="3">
    <source>
        <dbReference type="Proteomes" id="UP000799436"/>
    </source>
</evidence>
<evidence type="ECO:0000256" key="1">
    <source>
        <dbReference type="SAM" id="MobiDB-lite"/>
    </source>
</evidence>
<dbReference type="AlphaFoldDB" id="A0A6G1L086"/>
<dbReference type="EMBL" id="ML995880">
    <property type="protein sequence ID" value="KAF2765949.1"/>
    <property type="molecule type" value="Genomic_DNA"/>
</dbReference>
<evidence type="ECO:0000313" key="2">
    <source>
        <dbReference type="EMBL" id="KAF2765949.1"/>
    </source>
</evidence>
<dbReference type="Proteomes" id="UP000799436">
    <property type="component" value="Unassembled WGS sequence"/>
</dbReference>
<sequence>MAINLTLPTTQELAKLLTPAVRDGLLKLPTASRYLNLRKRKALELASSNKKAGQTTVKRRKADISAADPTTTAPVTAAAPLSASAKKGPAMSLKGPTQPTAEKPQLIYSKHTCPLCKQQRTTPGHETSDACPRKIQPAKIENADANAAQAEQHKVDNKLQSEVKTDMTVQGAVRDTADGMYA</sequence>
<feature type="region of interest" description="Disordered" evidence="1">
    <location>
        <begin position="144"/>
        <end position="163"/>
    </location>
</feature>
<feature type="region of interest" description="Disordered" evidence="1">
    <location>
        <begin position="45"/>
        <end position="103"/>
    </location>
</feature>
<proteinExistence type="predicted"/>
<name>A0A6G1L086_9PEZI</name>
<reference evidence="2" key="1">
    <citation type="journal article" date="2020" name="Stud. Mycol.">
        <title>101 Dothideomycetes genomes: a test case for predicting lifestyles and emergence of pathogens.</title>
        <authorList>
            <person name="Haridas S."/>
            <person name="Albert R."/>
            <person name="Binder M."/>
            <person name="Bloem J."/>
            <person name="Labutti K."/>
            <person name="Salamov A."/>
            <person name="Andreopoulos B."/>
            <person name="Baker S."/>
            <person name="Barry K."/>
            <person name="Bills G."/>
            <person name="Bluhm B."/>
            <person name="Cannon C."/>
            <person name="Castanera R."/>
            <person name="Culley D."/>
            <person name="Daum C."/>
            <person name="Ezra D."/>
            <person name="Gonzalez J."/>
            <person name="Henrissat B."/>
            <person name="Kuo A."/>
            <person name="Liang C."/>
            <person name="Lipzen A."/>
            <person name="Lutzoni F."/>
            <person name="Magnuson J."/>
            <person name="Mondo S."/>
            <person name="Nolan M."/>
            <person name="Ohm R."/>
            <person name="Pangilinan J."/>
            <person name="Park H.-J."/>
            <person name="Ramirez L."/>
            <person name="Alfaro M."/>
            <person name="Sun H."/>
            <person name="Tritt A."/>
            <person name="Yoshinaga Y."/>
            <person name="Zwiers L.-H."/>
            <person name="Turgeon B."/>
            <person name="Goodwin S."/>
            <person name="Spatafora J."/>
            <person name="Crous P."/>
            <person name="Grigoriev I."/>
        </authorList>
    </citation>
    <scope>NUCLEOTIDE SEQUENCE</scope>
    <source>
        <strain evidence="2">CBS 116005</strain>
    </source>
</reference>
<organism evidence="2 3">
    <name type="scientific">Teratosphaeria nubilosa</name>
    <dbReference type="NCBI Taxonomy" id="161662"/>
    <lineage>
        <taxon>Eukaryota</taxon>
        <taxon>Fungi</taxon>
        <taxon>Dikarya</taxon>
        <taxon>Ascomycota</taxon>
        <taxon>Pezizomycotina</taxon>
        <taxon>Dothideomycetes</taxon>
        <taxon>Dothideomycetidae</taxon>
        <taxon>Mycosphaerellales</taxon>
        <taxon>Teratosphaeriaceae</taxon>
        <taxon>Teratosphaeria</taxon>
    </lineage>
</organism>
<protein>
    <submittedName>
        <fullName evidence="2">Uncharacterized protein</fullName>
    </submittedName>
</protein>
<gene>
    <name evidence="2" type="ORF">EJ03DRAFT_354386</name>
</gene>
<dbReference type="OrthoDB" id="10608139at2759"/>
<keyword evidence="3" id="KW-1185">Reference proteome</keyword>